<keyword evidence="7 17" id="KW-0067">ATP-binding</keyword>
<evidence type="ECO:0000256" key="2">
    <source>
        <dbReference type="ARBA" id="ARBA00000909"/>
    </source>
</evidence>
<keyword evidence="13" id="KW-0511">Multifunctional enzyme</keyword>
<keyword evidence="23" id="KW-1185">Reference proteome</keyword>
<feature type="binding site" evidence="18">
    <location>
        <position position="59"/>
    </location>
    <ligand>
        <name>K(+)</name>
        <dbReference type="ChEBI" id="CHEBI:29103"/>
    </ligand>
</feature>
<keyword evidence="11 18" id="KW-0413">Isomerase</keyword>
<accession>A0A143HBF8</accession>
<sequence>MYIGGRQDLAALDQFTIEQVGLPGAVLMENAGSAIVSAVLSSYHDLDARILVLAGNGNNGGDGFVATRKLCDHGYNVELCLLPKEETLKGDALTHFLVYKNRGLPYSTMATMDKDKLQSKINCATIIIDAMIGSGMQGIIKDPFRSVIEMVNESTAYVLAVDIPSGLEADTGLVTELAIKADRTVTFVMPKKGFFLQDGPMYIGEWEIADISVPYQLAEKSTQSLPRLITNGDVYAQLPKRPSNSHKGTFGHGIVIGGSSSYVEAPIYSAKAAFHSGIGLVTLAVPEENYTISASQLPEALYIKLSNKEDHISPASLSDISFSTYKAIAIGPGLSRFKHGGKILEILFSKCQDQPIIIDADGLFYLKDYLHLVKEYKGPVIITPHPGEMAALLECSVEEIESNRLEVAKQFAKEHGVYVLLKGHRSIVEVPDGNTWVNPHGHDALARGGSGDVLTGLILSFICQHASPEQALVCATFLHARAAEVKAKKLSHYSVTPNAIIEGIPEILNDMR</sequence>
<dbReference type="InterPro" id="IPR017953">
    <property type="entry name" value="Carbohydrate_kinase_pred_CS"/>
</dbReference>
<name>A0A143HBF8_9BACL</name>
<keyword evidence="5 18" id="KW-0479">Metal-binding</keyword>
<comment type="similarity">
    <text evidence="17">Belongs to the NnrD/CARKD family.</text>
</comment>
<evidence type="ECO:0000256" key="3">
    <source>
        <dbReference type="ARBA" id="ARBA00006001"/>
    </source>
</evidence>
<dbReference type="SUPFAM" id="SSF53613">
    <property type="entry name" value="Ribokinase-like"/>
    <property type="match status" value="1"/>
</dbReference>
<dbReference type="CDD" id="cd01171">
    <property type="entry name" value="YXKO-related"/>
    <property type="match status" value="1"/>
</dbReference>
<dbReference type="GO" id="GO:0052855">
    <property type="term" value="F:ADP-dependent NAD(P)H-hydrate dehydratase activity"/>
    <property type="evidence" value="ECO:0007669"/>
    <property type="project" value="UniProtKB-UniRule"/>
</dbReference>
<dbReference type="PROSITE" id="PS01050">
    <property type="entry name" value="YJEF_C_2"/>
    <property type="match status" value="1"/>
</dbReference>
<dbReference type="RefSeq" id="WP_066787331.1">
    <property type="nucleotide sequence ID" value="NZ_CP014806.1"/>
</dbReference>
<dbReference type="Gene3D" id="3.40.1190.20">
    <property type="match status" value="1"/>
</dbReference>
<feature type="domain" description="YjeF C-terminal" evidence="20">
    <location>
        <begin position="230"/>
        <end position="511"/>
    </location>
</feature>
<dbReference type="HAMAP" id="MF_01965">
    <property type="entry name" value="NADHX_dehydratase"/>
    <property type="match status" value="1"/>
</dbReference>
<feature type="binding site" evidence="18">
    <location>
        <position position="162"/>
    </location>
    <ligand>
        <name>(6S)-NADPHX</name>
        <dbReference type="ChEBI" id="CHEBI:64076"/>
    </ligand>
</feature>
<feature type="binding site" evidence="18">
    <location>
        <begin position="133"/>
        <end position="139"/>
    </location>
    <ligand>
        <name>(6S)-NADPHX</name>
        <dbReference type="ChEBI" id="CHEBI:64076"/>
    </ligand>
</feature>
<comment type="subunit">
    <text evidence="17">Homotetramer.</text>
</comment>
<dbReference type="Gene3D" id="3.40.50.10260">
    <property type="entry name" value="YjeF N-terminal domain"/>
    <property type="match status" value="1"/>
</dbReference>
<organism evidence="22 23">
    <name type="scientific">Rummeliibacillus stabekisii</name>
    <dbReference type="NCBI Taxonomy" id="241244"/>
    <lineage>
        <taxon>Bacteria</taxon>
        <taxon>Bacillati</taxon>
        <taxon>Bacillota</taxon>
        <taxon>Bacilli</taxon>
        <taxon>Bacillales</taxon>
        <taxon>Caryophanaceae</taxon>
        <taxon>Rummeliibacillus</taxon>
    </lineage>
</organism>
<reference evidence="22 23" key="1">
    <citation type="journal article" date="2016" name="Genome Announc.">
        <title>Whole-Genome Sequence of Rummeliibacillus stabekisii Strain PP9 Isolated from Antarctic Soil.</title>
        <authorList>
            <person name="da Mota F.F."/>
            <person name="Vollu R.E."/>
            <person name="Jurelevicius D."/>
            <person name="Seldin L."/>
        </authorList>
    </citation>
    <scope>NUCLEOTIDE SEQUENCE [LARGE SCALE GENOMIC DNA]</scope>
    <source>
        <strain evidence="22 23">PP9</strain>
    </source>
</reference>
<dbReference type="GO" id="GO:0005524">
    <property type="term" value="F:ATP binding"/>
    <property type="evidence" value="ECO:0007669"/>
    <property type="project" value="UniProtKB-UniRule"/>
</dbReference>
<dbReference type="EC" id="4.2.1.136" evidence="19"/>
<proteinExistence type="inferred from homology"/>
<dbReference type="Pfam" id="PF01256">
    <property type="entry name" value="Carb_kinase"/>
    <property type="match status" value="1"/>
</dbReference>
<dbReference type="GO" id="GO:0046872">
    <property type="term" value="F:metal ion binding"/>
    <property type="evidence" value="ECO:0007669"/>
    <property type="project" value="UniProtKB-UniRule"/>
</dbReference>
<dbReference type="InterPro" id="IPR030677">
    <property type="entry name" value="Nnr"/>
</dbReference>
<protein>
    <recommendedName>
        <fullName evidence="19">Bifunctional NAD(P)H-hydrate repair enzyme</fullName>
    </recommendedName>
    <alternativeName>
        <fullName evidence="19">Nicotinamide nucleotide repair protein</fullName>
    </alternativeName>
    <domain>
        <recommendedName>
            <fullName evidence="19">ADP-dependent (S)-NAD(P)H-hydrate dehydratase</fullName>
            <ecNumber evidence="19">4.2.1.136</ecNumber>
        </recommendedName>
        <alternativeName>
            <fullName evidence="19">ADP-dependent NAD(P)HX dehydratase</fullName>
        </alternativeName>
    </domain>
    <domain>
        <recommendedName>
            <fullName evidence="19">NAD(P)H-hydrate epimerase</fullName>
            <ecNumber evidence="19">5.1.99.6</ecNumber>
        </recommendedName>
    </domain>
</protein>
<feature type="binding site" evidence="17">
    <location>
        <position position="451"/>
    </location>
    <ligand>
        <name>AMP</name>
        <dbReference type="ChEBI" id="CHEBI:456215"/>
    </ligand>
</feature>
<evidence type="ECO:0000256" key="4">
    <source>
        <dbReference type="ARBA" id="ARBA00009524"/>
    </source>
</evidence>
<comment type="cofactor">
    <cofactor evidence="18 19">
        <name>K(+)</name>
        <dbReference type="ChEBI" id="CHEBI:29103"/>
    </cofactor>
    <text evidence="18 19">Binds 1 potassium ion per subunit.</text>
</comment>
<feature type="binding site" evidence="18">
    <location>
        <position position="129"/>
    </location>
    <ligand>
        <name>K(+)</name>
        <dbReference type="ChEBI" id="CHEBI:29103"/>
    </ligand>
</feature>
<reference evidence="23" key="2">
    <citation type="submission" date="2016-03" db="EMBL/GenBank/DDBJ databases">
        <authorList>
            <person name="Ploux O."/>
        </authorList>
    </citation>
    <scope>NUCLEOTIDE SEQUENCE [LARGE SCALE GENOMIC DNA]</scope>
    <source>
        <strain evidence="23">PP9</strain>
    </source>
</reference>
<keyword evidence="10 17" id="KW-0520">NAD</keyword>
<evidence type="ECO:0000256" key="19">
    <source>
        <dbReference type="PIRNR" id="PIRNR017184"/>
    </source>
</evidence>
<evidence type="ECO:0000256" key="9">
    <source>
        <dbReference type="ARBA" id="ARBA00022958"/>
    </source>
</evidence>
<comment type="similarity">
    <text evidence="18">Belongs to the NnrE/AIBP family.</text>
</comment>
<dbReference type="PANTHER" id="PTHR12592">
    <property type="entry name" value="ATP-DEPENDENT (S)-NAD(P)H-HYDRATE DEHYDRATASE FAMILY MEMBER"/>
    <property type="match status" value="1"/>
</dbReference>
<dbReference type="KEGG" id="rst:ATY39_06145"/>
<dbReference type="Pfam" id="PF03853">
    <property type="entry name" value="YjeF_N"/>
    <property type="match status" value="1"/>
</dbReference>
<evidence type="ECO:0000259" key="20">
    <source>
        <dbReference type="PROSITE" id="PS51383"/>
    </source>
</evidence>
<evidence type="ECO:0000256" key="8">
    <source>
        <dbReference type="ARBA" id="ARBA00022857"/>
    </source>
</evidence>
<dbReference type="SUPFAM" id="SSF64153">
    <property type="entry name" value="YjeF N-terminal domain-like"/>
    <property type="match status" value="1"/>
</dbReference>
<keyword evidence="12 17" id="KW-0456">Lyase</keyword>
<dbReference type="PROSITE" id="PS51383">
    <property type="entry name" value="YJEF_C_3"/>
    <property type="match status" value="1"/>
</dbReference>
<evidence type="ECO:0000256" key="6">
    <source>
        <dbReference type="ARBA" id="ARBA00022741"/>
    </source>
</evidence>
<gene>
    <name evidence="18" type="primary">nnrE</name>
    <name evidence="17" type="synonym">nnrD</name>
    <name evidence="22" type="ORF">ATY39_06145</name>
</gene>
<evidence type="ECO:0000256" key="10">
    <source>
        <dbReference type="ARBA" id="ARBA00023027"/>
    </source>
</evidence>
<comment type="function">
    <text evidence="18">Catalyzes the epimerization of the S- and R-forms of NAD(P)HX, a damaged form of NAD(P)H that is a result of enzymatic or heat-dependent hydration. This is a prerequisite for the S-specific NAD(P)H-hydrate dehydratase to allow the repair of both epimers of NAD(P)HX.</text>
</comment>
<dbReference type="HAMAP" id="MF_01966">
    <property type="entry name" value="NADHX_epimerase"/>
    <property type="match status" value="1"/>
</dbReference>
<dbReference type="PIRSF" id="PIRSF017184">
    <property type="entry name" value="Nnr"/>
    <property type="match status" value="1"/>
</dbReference>
<keyword evidence="8 17" id="KW-0521">NADP</keyword>
<dbReference type="InterPro" id="IPR036652">
    <property type="entry name" value="YjeF_N_dom_sf"/>
</dbReference>
<dbReference type="InterPro" id="IPR029056">
    <property type="entry name" value="Ribokinase-like"/>
</dbReference>
<feature type="binding site" evidence="18">
    <location>
        <begin position="58"/>
        <end position="62"/>
    </location>
    <ligand>
        <name>(6S)-NADPHX</name>
        <dbReference type="ChEBI" id="CHEBI:64076"/>
    </ligand>
</feature>
<dbReference type="OrthoDB" id="9806925at2"/>
<comment type="function">
    <text evidence="17">Catalyzes the dehydration of the S-form of NAD(P)HX at the expense of ADP, which is converted to AMP. Together with NAD(P)HX epimerase, which catalyzes the epimerization of the S- and R-forms, the enzyme allows the repair of both epimers of NAD(P)HX, a damaged form of NAD(P)H that is a result of enzymatic or heat-dependent hydration.</text>
</comment>
<comment type="catalytic activity">
    <reaction evidence="15 17 19">
        <text>(6S)-NADHX + ADP = AMP + phosphate + NADH + H(+)</text>
        <dbReference type="Rhea" id="RHEA:32223"/>
        <dbReference type="ChEBI" id="CHEBI:15378"/>
        <dbReference type="ChEBI" id="CHEBI:43474"/>
        <dbReference type="ChEBI" id="CHEBI:57945"/>
        <dbReference type="ChEBI" id="CHEBI:64074"/>
        <dbReference type="ChEBI" id="CHEBI:456215"/>
        <dbReference type="ChEBI" id="CHEBI:456216"/>
        <dbReference type="EC" id="4.2.1.136"/>
    </reaction>
</comment>
<comment type="function">
    <text evidence="14 19">Bifunctional enzyme that catalyzes the epimerization of the S- and R-forms of NAD(P)HX and the dehydration of the S-form of NAD(P)HX at the expense of ADP, which is converted to AMP. This allows the repair of both epimers of NAD(P)HX, a damaged form of NAD(P)H that is a result of enzymatic or heat-dependent hydration.</text>
</comment>
<evidence type="ECO:0000256" key="7">
    <source>
        <dbReference type="ARBA" id="ARBA00022840"/>
    </source>
</evidence>
<dbReference type="Proteomes" id="UP000076021">
    <property type="component" value="Chromosome"/>
</dbReference>
<evidence type="ECO:0000313" key="23">
    <source>
        <dbReference type="Proteomes" id="UP000076021"/>
    </source>
</evidence>
<comment type="caution">
    <text evidence="18">Lacks conserved residue(s) required for the propagation of feature annotation.</text>
</comment>
<dbReference type="GO" id="GO:0052856">
    <property type="term" value="F:NAD(P)HX epimerase activity"/>
    <property type="evidence" value="ECO:0007669"/>
    <property type="project" value="UniProtKB-UniRule"/>
</dbReference>
<feature type="domain" description="YjeF N-terminal" evidence="21">
    <location>
        <begin position="9"/>
        <end position="219"/>
    </location>
</feature>
<dbReference type="GO" id="GO:0110051">
    <property type="term" value="P:metabolite repair"/>
    <property type="evidence" value="ECO:0007669"/>
    <property type="project" value="TreeGrafter"/>
</dbReference>
<feature type="binding site" evidence="18">
    <location>
        <position position="165"/>
    </location>
    <ligand>
        <name>K(+)</name>
        <dbReference type="ChEBI" id="CHEBI:29103"/>
    </ligand>
</feature>
<comment type="similarity">
    <text evidence="4 19">In the C-terminal section; belongs to the NnrD/CARKD family.</text>
</comment>
<feature type="binding site" evidence="17">
    <location>
        <position position="333"/>
    </location>
    <ligand>
        <name>(6S)-NADPHX</name>
        <dbReference type="ChEBI" id="CHEBI:64076"/>
    </ligand>
</feature>
<dbReference type="PROSITE" id="PS51385">
    <property type="entry name" value="YJEF_N"/>
    <property type="match status" value="1"/>
</dbReference>
<keyword evidence="6 17" id="KW-0547">Nucleotide-binding</keyword>
<dbReference type="EMBL" id="CP014806">
    <property type="protein sequence ID" value="AMW99074.1"/>
    <property type="molecule type" value="Genomic_DNA"/>
</dbReference>
<evidence type="ECO:0000256" key="1">
    <source>
        <dbReference type="ARBA" id="ARBA00000013"/>
    </source>
</evidence>
<keyword evidence="9 18" id="KW-0630">Potassium</keyword>
<dbReference type="AlphaFoldDB" id="A0A143HBF8"/>
<dbReference type="InterPro" id="IPR000631">
    <property type="entry name" value="CARKD"/>
</dbReference>
<evidence type="ECO:0000256" key="18">
    <source>
        <dbReference type="HAMAP-Rule" id="MF_01966"/>
    </source>
</evidence>
<comment type="similarity">
    <text evidence="3 19">In the N-terminal section; belongs to the NnrE/AIBP family.</text>
</comment>
<dbReference type="EC" id="5.1.99.6" evidence="19"/>
<evidence type="ECO:0000256" key="17">
    <source>
        <dbReference type="HAMAP-Rule" id="MF_01965"/>
    </source>
</evidence>
<evidence type="ECO:0000259" key="21">
    <source>
        <dbReference type="PROSITE" id="PS51385"/>
    </source>
</evidence>
<feature type="binding site" evidence="17">
    <location>
        <position position="265"/>
    </location>
    <ligand>
        <name>(6S)-NADPHX</name>
        <dbReference type="ChEBI" id="CHEBI:64076"/>
    </ligand>
</feature>
<dbReference type="PANTHER" id="PTHR12592:SF0">
    <property type="entry name" value="ATP-DEPENDENT (S)-NAD(P)H-HYDRATE DEHYDRATASE"/>
    <property type="match status" value="1"/>
</dbReference>
<comment type="cofactor">
    <cofactor evidence="17">
        <name>Mg(2+)</name>
        <dbReference type="ChEBI" id="CHEBI:18420"/>
    </cofactor>
</comment>
<evidence type="ECO:0000256" key="15">
    <source>
        <dbReference type="ARBA" id="ARBA00048238"/>
    </source>
</evidence>
<feature type="binding site" evidence="17">
    <location>
        <position position="385"/>
    </location>
    <ligand>
        <name>(6S)-NADPHX</name>
        <dbReference type="ChEBI" id="CHEBI:64076"/>
    </ligand>
</feature>
<evidence type="ECO:0000256" key="5">
    <source>
        <dbReference type="ARBA" id="ARBA00022723"/>
    </source>
</evidence>
<evidence type="ECO:0000256" key="11">
    <source>
        <dbReference type="ARBA" id="ARBA00023235"/>
    </source>
</evidence>
<comment type="catalytic activity">
    <reaction evidence="16 17 19">
        <text>(6S)-NADPHX + ADP = AMP + phosphate + NADPH + H(+)</text>
        <dbReference type="Rhea" id="RHEA:32235"/>
        <dbReference type="ChEBI" id="CHEBI:15378"/>
        <dbReference type="ChEBI" id="CHEBI:43474"/>
        <dbReference type="ChEBI" id="CHEBI:57783"/>
        <dbReference type="ChEBI" id="CHEBI:64076"/>
        <dbReference type="ChEBI" id="CHEBI:456215"/>
        <dbReference type="ChEBI" id="CHEBI:456216"/>
        <dbReference type="EC" id="4.2.1.136"/>
    </reaction>
</comment>
<comment type="catalytic activity">
    <reaction evidence="2 18 19">
        <text>(6R)-NADPHX = (6S)-NADPHX</text>
        <dbReference type="Rhea" id="RHEA:32227"/>
        <dbReference type="ChEBI" id="CHEBI:64076"/>
        <dbReference type="ChEBI" id="CHEBI:64077"/>
        <dbReference type="EC" id="5.1.99.6"/>
    </reaction>
</comment>
<evidence type="ECO:0000256" key="16">
    <source>
        <dbReference type="ARBA" id="ARBA00049209"/>
    </source>
</evidence>
<evidence type="ECO:0000256" key="14">
    <source>
        <dbReference type="ARBA" id="ARBA00025153"/>
    </source>
</evidence>
<feature type="binding site" evidence="17">
    <location>
        <begin position="422"/>
        <end position="426"/>
    </location>
    <ligand>
        <name>AMP</name>
        <dbReference type="ChEBI" id="CHEBI:456215"/>
    </ligand>
</feature>
<feature type="binding site" evidence="17">
    <location>
        <position position="452"/>
    </location>
    <ligand>
        <name>(6S)-NADPHX</name>
        <dbReference type="ChEBI" id="CHEBI:64076"/>
    </ligand>
</feature>
<comment type="catalytic activity">
    <reaction evidence="1 18 19">
        <text>(6R)-NADHX = (6S)-NADHX</text>
        <dbReference type="Rhea" id="RHEA:32215"/>
        <dbReference type="ChEBI" id="CHEBI:64074"/>
        <dbReference type="ChEBI" id="CHEBI:64075"/>
        <dbReference type="EC" id="5.1.99.6"/>
    </reaction>
</comment>
<dbReference type="InterPro" id="IPR004443">
    <property type="entry name" value="YjeF_N_dom"/>
</dbReference>
<dbReference type="GO" id="GO:0046496">
    <property type="term" value="P:nicotinamide nucleotide metabolic process"/>
    <property type="evidence" value="ECO:0007669"/>
    <property type="project" value="UniProtKB-UniRule"/>
</dbReference>
<evidence type="ECO:0000256" key="13">
    <source>
        <dbReference type="ARBA" id="ARBA00023268"/>
    </source>
</evidence>
<dbReference type="NCBIfam" id="TIGR00196">
    <property type="entry name" value="yjeF_cterm"/>
    <property type="match status" value="1"/>
</dbReference>
<dbReference type="NCBIfam" id="TIGR00197">
    <property type="entry name" value="yjeF_nterm"/>
    <property type="match status" value="1"/>
</dbReference>
<evidence type="ECO:0000256" key="12">
    <source>
        <dbReference type="ARBA" id="ARBA00023239"/>
    </source>
</evidence>
<dbReference type="STRING" id="241244.ATY39_06145"/>
<evidence type="ECO:0000313" key="22">
    <source>
        <dbReference type="EMBL" id="AMW99074.1"/>
    </source>
</evidence>